<dbReference type="EMBL" id="GL376599">
    <property type="status" value="NOT_ANNOTATED_CDS"/>
    <property type="molecule type" value="Genomic_DNA"/>
</dbReference>
<dbReference type="InterPro" id="IPR033270">
    <property type="entry name" value="VPRBP/DCAF1"/>
</dbReference>
<reference evidence="3" key="3">
    <citation type="submission" date="2015-02" db="UniProtKB">
        <authorList>
            <consortium name="EnsemblProtists"/>
        </authorList>
    </citation>
    <scope>IDENTIFICATION</scope>
    <source>
        <strain evidence="3">DAOM BR144</strain>
    </source>
</reference>
<dbReference type="PANTHER" id="PTHR13129">
    <property type="entry name" value="VPRBP PROTEIN-RELATED"/>
    <property type="match status" value="1"/>
</dbReference>
<reference evidence="4" key="1">
    <citation type="journal article" date="2010" name="Genome Biol.">
        <title>Genome sequence of the necrotrophic plant pathogen Pythium ultimum reveals original pathogenicity mechanisms and effector repertoire.</title>
        <authorList>
            <person name="Levesque C.A."/>
            <person name="Brouwer H."/>
            <person name="Cano L."/>
            <person name="Hamilton J.P."/>
            <person name="Holt C."/>
            <person name="Huitema E."/>
            <person name="Raffaele S."/>
            <person name="Robideau G.P."/>
            <person name="Thines M."/>
            <person name="Win J."/>
            <person name="Zerillo M.M."/>
            <person name="Beakes G.W."/>
            <person name="Boore J.L."/>
            <person name="Busam D."/>
            <person name="Dumas B."/>
            <person name="Ferriera S."/>
            <person name="Fuerstenberg S.I."/>
            <person name="Gachon C.M."/>
            <person name="Gaulin E."/>
            <person name="Govers F."/>
            <person name="Grenville-Briggs L."/>
            <person name="Horner N."/>
            <person name="Hostetler J."/>
            <person name="Jiang R.H."/>
            <person name="Johnson J."/>
            <person name="Krajaejun T."/>
            <person name="Lin H."/>
            <person name="Meijer H.J."/>
            <person name="Moore B."/>
            <person name="Morris P."/>
            <person name="Phuntmart V."/>
            <person name="Puiu D."/>
            <person name="Shetty J."/>
            <person name="Stajich J.E."/>
            <person name="Tripathy S."/>
            <person name="Wawra S."/>
            <person name="van West P."/>
            <person name="Whitty B.R."/>
            <person name="Coutinho P.M."/>
            <person name="Henrissat B."/>
            <person name="Martin F."/>
            <person name="Thomas P.D."/>
            <person name="Tyler B.M."/>
            <person name="De Vries R.P."/>
            <person name="Kamoun S."/>
            <person name="Yandell M."/>
            <person name="Tisserat N."/>
            <person name="Buell C.R."/>
        </authorList>
    </citation>
    <scope>NUCLEOTIDE SEQUENCE</scope>
    <source>
        <strain evidence="4">DAOM:BR144</strain>
    </source>
</reference>
<dbReference type="InParanoid" id="K3WVW4"/>
<dbReference type="EnsemblProtists" id="PYU1_T009112">
    <property type="protein sequence ID" value="PYU1_T009112"/>
    <property type="gene ID" value="PYU1_G009094"/>
</dbReference>
<dbReference type="Proteomes" id="UP000019132">
    <property type="component" value="Unassembled WGS sequence"/>
</dbReference>
<dbReference type="PANTHER" id="PTHR13129:SF4">
    <property type="entry name" value="DDB1- AND CUL4-ASSOCIATED FACTOR 1"/>
    <property type="match status" value="1"/>
</dbReference>
<evidence type="ECO:0000313" key="4">
    <source>
        <dbReference type="Proteomes" id="UP000019132"/>
    </source>
</evidence>
<dbReference type="STRING" id="431595.K3WVW4"/>
<keyword evidence="2" id="KW-0539">Nucleus</keyword>
<dbReference type="GO" id="GO:0005634">
    <property type="term" value="C:nucleus"/>
    <property type="evidence" value="ECO:0007669"/>
    <property type="project" value="UniProtKB-SubCell"/>
</dbReference>
<dbReference type="InterPro" id="IPR015943">
    <property type="entry name" value="WD40/YVTN_repeat-like_dom_sf"/>
</dbReference>
<evidence type="ECO:0000256" key="1">
    <source>
        <dbReference type="ARBA" id="ARBA00004123"/>
    </source>
</evidence>
<reference evidence="4" key="2">
    <citation type="submission" date="2010-04" db="EMBL/GenBank/DDBJ databases">
        <authorList>
            <person name="Buell R."/>
            <person name="Hamilton J."/>
            <person name="Hostetler J."/>
        </authorList>
    </citation>
    <scope>NUCLEOTIDE SEQUENCE [LARGE SCALE GENOMIC DNA]</scope>
    <source>
        <strain evidence="4">DAOM:BR144</strain>
    </source>
</reference>
<sequence>RYVFSRYRPYRILGAHGLEDWGGVSTTRFFGKDQQELLMGSHEGELRLVNIETDAILEQWSCYPESSAIVDLETNEQTRMGSQNRLILTGTDGISGFGVSEIAVWDVNNMSSARWRFEGALSPQFNHYGDRVVALDGREEVDAGHDFDDGRKVKGALMIDIATGSVLSELKDSMRSNEYGFETNCYFSPCDGSILTDGMLWDSRIPTRALYKFDKLSNVGYGFFHPGGNEVIINSAVWDLRTYKLLRMVPALDKCNITFNGNGNVLYAYYPCARGSDLDRRRRRNCVSAV</sequence>
<proteinExistence type="predicted"/>
<name>K3WVW4_GLOUD</name>
<dbReference type="HOGENOM" id="CLU_961722_0_0_1"/>
<dbReference type="GO" id="GO:0016567">
    <property type="term" value="P:protein ubiquitination"/>
    <property type="evidence" value="ECO:0007669"/>
    <property type="project" value="InterPro"/>
</dbReference>
<dbReference type="SUPFAM" id="SSF50998">
    <property type="entry name" value="Quinoprotein alcohol dehydrogenase-like"/>
    <property type="match status" value="1"/>
</dbReference>
<dbReference type="VEuPathDB" id="FungiDB:PYU1_G009094"/>
<dbReference type="GO" id="GO:0080008">
    <property type="term" value="C:Cul4-RING E3 ubiquitin ligase complex"/>
    <property type="evidence" value="ECO:0007669"/>
    <property type="project" value="TreeGrafter"/>
</dbReference>
<comment type="subcellular location">
    <subcellularLocation>
        <location evidence="1">Nucleus</location>
    </subcellularLocation>
</comment>
<accession>K3WVW4</accession>
<evidence type="ECO:0000256" key="2">
    <source>
        <dbReference type="ARBA" id="ARBA00023242"/>
    </source>
</evidence>
<dbReference type="AlphaFoldDB" id="K3WVW4"/>
<organism evidence="3 4">
    <name type="scientific">Globisporangium ultimum (strain ATCC 200006 / CBS 805.95 / DAOM BR144)</name>
    <name type="common">Pythium ultimum</name>
    <dbReference type="NCBI Taxonomy" id="431595"/>
    <lineage>
        <taxon>Eukaryota</taxon>
        <taxon>Sar</taxon>
        <taxon>Stramenopiles</taxon>
        <taxon>Oomycota</taxon>
        <taxon>Peronosporomycetes</taxon>
        <taxon>Pythiales</taxon>
        <taxon>Pythiaceae</taxon>
        <taxon>Globisporangium</taxon>
    </lineage>
</organism>
<dbReference type="InterPro" id="IPR011047">
    <property type="entry name" value="Quinoprotein_ADH-like_sf"/>
</dbReference>
<dbReference type="eggNOG" id="KOG1832">
    <property type="taxonomic scope" value="Eukaryota"/>
</dbReference>
<dbReference type="Gene3D" id="2.130.10.10">
    <property type="entry name" value="YVTN repeat-like/Quinoprotein amine dehydrogenase"/>
    <property type="match status" value="1"/>
</dbReference>
<evidence type="ECO:0000313" key="3">
    <source>
        <dbReference type="EnsemblProtists" id="PYU1_T009112"/>
    </source>
</evidence>
<keyword evidence="4" id="KW-1185">Reference proteome</keyword>
<protein>
    <submittedName>
        <fullName evidence="3">Uncharacterized protein</fullName>
    </submittedName>
</protein>